<dbReference type="PANTHER" id="PTHR47891:SF1">
    <property type="entry name" value="CORA-MAGNESIUM AND COBALT TRANSPORTER"/>
    <property type="match status" value="1"/>
</dbReference>
<protein>
    <submittedName>
        <fullName evidence="7">MIT family metal ion transporter CorA</fullName>
    </submittedName>
</protein>
<dbReference type="RefSeq" id="WP_057748860.1">
    <property type="nucleotide sequence ID" value="NZ_AZER01000013.1"/>
</dbReference>
<sequence length="305" mass="35080">MMSKQRINAHSWWISVFEPLPHERRDLIQKYEVTQELLDYAIDPYEKARVEVDPDAGVTLLIFDVYVPTHAVTAPQTAPIGLMITANNLITFTNAKTNFVNGIIANQLKQLGHHDSVVEKLSLVMAVLYRLSTEYFGPLRRVDQQRQMIQRNIQHRIGRKAIGEFMEIETGLVYILTSLKGNVSLLEEFKRRMSNKMSSRQQNDLDDVIVEAQQGLEMAQMTSDVSARVSNAYSKVLDSDLNQTMKYLTIYSIVLSIPTIVSGFYGENVKLPVANDWWSWIFTLIVTILLMLLCAIFMMTRKWWK</sequence>
<evidence type="ECO:0000256" key="3">
    <source>
        <dbReference type="ARBA" id="ARBA00022692"/>
    </source>
</evidence>
<comment type="caution">
    <text evidence="7">The sequence shown here is derived from an EMBL/GenBank/DDBJ whole genome shotgun (WGS) entry which is preliminary data.</text>
</comment>
<evidence type="ECO:0000256" key="2">
    <source>
        <dbReference type="ARBA" id="ARBA00009765"/>
    </source>
</evidence>
<dbReference type="Gene3D" id="1.20.58.340">
    <property type="entry name" value="Magnesium transport protein CorA, transmembrane region"/>
    <property type="match status" value="2"/>
</dbReference>
<dbReference type="PANTHER" id="PTHR47891">
    <property type="entry name" value="TRANSPORTER-RELATED"/>
    <property type="match status" value="1"/>
</dbReference>
<name>A0A0R1PGJ5_9LACO</name>
<dbReference type="SUPFAM" id="SSF143865">
    <property type="entry name" value="CorA soluble domain-like"/>
    <property type="match status" value="1"/>
</dbReference>
<dbReference type="Proteomes" id="UP000051445">
    <property type="component" value="Unassembled WGS sequence"/>
</dbReference>
<dbReference type="STRING" id="1423746.FD27_GL000219"/>
<dbReference type="GO" id="GO:0046873">
    <property type="term" value="F:metal ion transmembrane transporter activity"/>
    <property type="evidence" value="ECO:0007669"/>
    <property type="project" value="InterPro"/>
</dbReference>
<comment type="similarity">
    <text evidence="2">Belongs to the CorA metal ion transporter (MIT) (TC 1.A.35) family.</text>
</comment>
<dbReference type="InterPro" id="IPR047199">
    <property type="entry name" value="CorA-like"/>
</dbReference>
<keyword evidence="3 6" id="KW-0812">Transmembrane</keyword>
<keyword evidence="5 6" id="KW-0472">Membrane</keyword>
<organism evidence="7 8">
    <name type="scientific">Limosilactobacillus frumenti DSM 13145</name>
    <dbReference type="NCBI Taxonomy" id="1423746"/>
    <lineage>
        <taxon>Bacteria</taxon>
        <taxon>Bacillati</taxon>
        <taxon>Bacillota</taxon>
        <taxon>Bacilli</taxon>
        <taxon>Lactobacillales</taxon>
        <taxon>Lactobacillaceae</taxon>
        <taxon>Limosilactobacillus</taxon>
    </lineage>
</organism>
<comment type="subcellular location">
    <subcellularLocation>
        <location evidence="1">Membrane</location>
        <topology evidence="1">Multi-pass membrane protein</topology>
    </subcellularLocation>
</comment>
<dbReference type="PATRIC" id="fig|1423746.3.peg.225"/>
<dbReference type="OrthoDB" id="9803416at2"/>
<feature type="transmembrane region" description="Helical" evidence="6">
    <location>
        <begin position="277"/>
        <end position="299"/>
    </location>
</feature>
<dbReference type="Gene3D" id="3.30.460.20">
    <property type="entry name" value="CorA soluble domain-like"/>
    <property type="match status" value="1"/>
</dbReference>
<accession>A0A0R1PGJ5</accession>
<evidence type="ECO:0000313" key="8">
    <source>
        <dbReference type="Proteomes" id="UP000051445"/>
    </source>
</evidence>
<reference evidence="7 8" key="1">
    <citation type="journal article" date="2015" name="Genome Announc.">
        <title>Expanding the biotechnology potential of lactobacilli through comparative genomics of 213 strains and associated genera.</title>
        <authorList>
            <person name="Sun Z."/>
            <person name="Harris H.M."/>
            <person name="McCann A."/>
            <person name="Guo C."/>
            <person name="Argimon S."/>
            <person name="Zhang W."/>
            <person name="Yang X."/>
            <person name="Jeffery I.B."/>
            <person name="Cooney J.C."/>
            <person name="Kagawa T.F."/>
            <person name="Liu W."/>
            <person name="Song Y."/>
            <person name="Salvetti E."/>
            <person name="Wrobel A."/>
            <person name="Rasinkangas P."/>
            <person name="Parkhill J."/>
            <person name="Rea M.C."/>
            <person name="O'Sullivan O."/>
            <person name="Ritari J."/>
            <person name="Douillard F.P."/>
            <person name="Paul Ross R."/>
            <person name="Yang R."/>
            <person name="Briner A.E."/>
            <person name="Felis G.E."/>
            <person name="de Vos W.M."/>
            <person name="Barrangou R."/>
            <person name="Klaenhammer T.R."/>
            <person name="Caufield P.W."/>
            <person name="Cui Y."/>
            <person name="Zhang H."/>
            <person name="O'Toole P.W."/>
        </authorList>
    </citation>
    <scope>NUCLEOTIDE SEQUENCE [LARGE SCALE GENOMIC DNA]</scope>
    <source>
        <strain evidence="7 8">DSM 13145</strain>
    </source>
</reference>
<gene>
    <name evidence="7" type="ORF">FD27_GL000219</name>
</gene>
<dbReference type="AlphaFoldDB" id="A0A0R1PGJ5"/>
<dbReference type="CDD" id="cd12827">
    <property type="entry name" value="EcCorA_ZntB-like_u2"/>
    <property type="match status" value="1"/>
</dbReference>
<proteinExistence type="inferred from homology"/>
<dbReference type="SUPFAM" id="SSF144083">
    <property type="entry name" value="Magnesium transport protein CorA, transmembrane region"/>
    <property type="match status" value="1"/>
</dbReference>
<keyword evidence="8" id="KW-1185">Reference proteome</keyword>
<dbReference type="Pfam" id="PF01544">
    <property type="entry name" value="CorA"/>
    <property type="match status" value="1"/>
</dbReference>
<dbReference type="InterPro" id="IPR002523">
    <property type="entry name" value="MgTranspt_CorA/ZnTranspt_ZntB"/>
</dbReference>
<evidence type="ECO:0000256" key="5">
    <source>
        <dbReference type="ARBA" id="ARBA00023136"/>
    </source>
</evidence>
<evidence type="ECO:0000256" key="1">
    <source>
        <dbReference type="ARBA" id="ARBA00004141"/>
    </source>
</evidence>
<evidence type="ECO:0000256" key="6">
    <source>
        <dbReference type="SAM" id="Phobius"/>
    </source>
</evidence>
<keyword evidence="4 6" id="KW-1133">Transmembrane helix</keyword>
<dbReference type="InterPro" id="IPR045863">
    <property type="entry name" value="CorA_TM1_TM2"/>
</dbReference>
<evidence type="ECO:0000256" key="4">
    <source>
        <dbReference type="ARBA" id="ARBA00022989"/>
    </source>
</evidence>
<dbReference type="EMBL" id="AZER01000013">
    <property type="protein sequence ID" value="KRL27947.1"/>
    <property type="molecule type" value="Genomic_DNA"/>
</dbReference>
<feature type="transmembrane region" description="Helical" evidence="6">
    <location>
        <begin position="247"/>
        <end position="265"/>
    </location>
</feature>
<dbReference type="InterPro" id="IPR045861">
    <property type="entry name" value="CorA_cytoplasmic_dom"/>
</dbReference>
<evidence type="ECO:0000313" key="7">
    <source>
        <dbReference type="EMBL" id="KRL27947.1"/>
    </source>
</evidence>
<dbReference type="GO" id="GO:0016020">
    <property type="term" value="C:membrane"/>
    <property type="evidence" value="ECO:0007669"/>
    <property type="project" value="UniProtKB-SubCell"/>
</dbReference>